<reference evidence="2" key="5">
    <citation type="submission" date="2002-03" db="EMBL/GenBank/DDBJ databases">
        <authorList>
            <person name="Brover V."/>
            <person name="Troukhan M."/>
            <person name="Alexandrov N."/>
            <person name="Lu Y.-P."/>
            <person name="Flavell R."/>
            <person name="Feldmann K."/>
        </authorList>
    </citation>
    <scope>NUCLEOTIDE SEQUENCE</scope>
</reference>
<evidence type="ECO:0000313" key="1">
    <source>
        <dbReference type="EMBL" id="AAC26696.2"/>
    </source>
</evidence>
<name>Q8S8R8_ARATH</name>
<reference evidence="1" key="2">
    <citation type="submission" date="2000-03" db="EMBL/GenBank/DDBJ databases">
        <authorList>
            <person name="Rounsley S.D."/>
            <person name="Kaul S."/>
            <person name="Lin X."/>
            <person name="Ketchum K.A."/>
            <person name="Crosby M.L."/>
            <person name="Brandon R.C."/>
            <person name="Sykes S.M."/>
            <person name="Mason T.M."/>
            <person name="Kerlavage A.R."/>
            <person name="Adams M.D."/>
            <person name="Somerville C.R."/>
            <person name="Venter J.C."/>
        </authorList>
    </citation>
    <scope>NUCLEOTIDE SEQUENCE</scope>
</reference>
<proteinExistence type="evidence at transcript level"/>
<evidence type="ECO:0000313" key="2">
    <source>
        <dbReference type="EMBL" id="AAM63362.1"/>
    </source>
</evidence>
<accession>Q8S8R8</accession>
<sequence>MVVIPENCRGVPENGGGFVRLKAKISIKENVLKPAKVTIGSNPFSTVTKRVRWTRFVFERVMQSKEVDGFLLQLSQKIGSDPMVDDFEEPKLFTCLDDLGFGI</sequence>
<gene>
    <name evidence="1" type="ordered locus">At2g34550</name>
</gene>
<protein>
    <submittedName>
        <fullName evidence="1">Expressed protein</fullName>
    </submittedName>
</protein>
<dbReference type="AlphaFoldDB" id="Q8S8R8"/>
<dbReference type="EMBL" id="AC004077">
    <property type="protein sequence ID" value="AAC26696.2"/>
    <property type="molecule type" value="Genomic_DNA"/>
</dbReference>
<reference evidence="2" key="6">
    <citation type="journal article" date="2006" name="Plant Mol. Biol.">
        <title>Features of Arabidopsis genes and genome discovered using full-length cDNAs.</title>
        <authorList>
            <person name="Alexandrov N.N."/>
            <person name="Troukhan M.E."/>
            <person name="Brover V.V."/>
            <person name="Tatarinova T."/>
            <person name="Flavell R.B."/>
            <person name="Feldmann K.A."/>
        </authorList>
    </citation>
    <scope>NUCLEOTIDE SEQUENCE</scope>
</reference>
<reference key="1">
    <citation type="journal article" date="1999" name="Nature">
        <title>Sequence and analysis of chromosome 2 of the plant Arabidopsis thaliana.</title>
        <authorList>
            <person name="Lin X."/>
            <person name="Kaul S."/>
            <person name="Rounsley S."/>
            <person name="Shea T.P."/>
            <person name="Benito M.I."/>
            <person name="Town C.D."/>
            <person name="Fujii C.Y."/>
            <person name="Mason T."/>
            <person name="Bowman C.L."/>
            <person name="Barnstead M."/>
            <person name="Feldblyum T.V."/>
            <person name="Buell C.R."/>
            <person name="Ketchum K.A."/>
            <person name="Lee J."/>
            <person name="Ronning C.M."/>
            <person name="Koo H.L."/>
            <person name="Moffat K.S."/>
            <person name="Cronin L.A."/>
            <person name="Shen M."/>
            <person name="Pai G."/>
            <person name="Van Aken S."/>
            <person name="Umayam L."/>
            <person name="Tallon L.J."/>
            <person name="Gill J.E."/>
            <person name="Adams M.D."/>
            <person name="Carrera A.J."/>
            <person name="Creasy T.H."/>
            <person name="Goodman H.M."/>
            <person name="Somerville C.R."/>
            <person name="Copenhaver G.P."/>
            <person name="Preuss D."/>
            <person name="Nierman W.C."/>
            <person name="White O."/>
            <person name="Eisen J.A."/>
            <person name="Salzberg S.L."/>
            <person name="Fraser C.M."/>
            <person name="Venter J.C."/>
        </authorList>
    </citation>
    <scope>NUCLEOTIDE SEQUENCE [LARGE SCALE GENOMIC DNA]</scope>
    <source>
        <strain>cv. Columbia</strain>
    </source>
</reference>
<reference evidence="1" key="4">
    <citation type="submission" date="2002-02" db="EMBL/GenBank/DDBJ databases">
        <authorList>
            <person name="Town C.D."/>
            <person name="Kaul S."/>
        </authorList>
    </citation>
    <scope>NUCLEOTIDE SEQUENCE</scope>
</reference>
<dbReference type="EMBL" id="AY086157">
    <property type="protein sequence ID" value="AAM63362.1"/>
    <property type="molecule type" value="mRNA"/>
</dbReference>
<organism evidence="1">
    <name type="scientific">Arabidopsis thaliana</name>
    <name type="common">Mouse-ear cress</name>
    <dbReference type="NCBI Taxonomy" id="3702"/>
    <lineage>
        <taxon>Eukaryota</taxon>
        <taxon>Viridiplantae</taxon>
        <taxon>Streptophyta</taxon>
        <taxon>Embryophyta</taxon>
        <taxon>Tracheophyta</taxon>
        <taxon>Spermatophyta</taxon>
        <taxon>Magnoliopsida</taxon>
        <taxon>eudicotyledons</taxon>
        <taxon>Gunneridae</taxon>
        <taxon>Pentapetalae</taxon>
        <taxon>rosids</taxon>
        <taxon>malvids</taxon>
        <taxon>Brassicales</taxon>
        <taxon>Brassicaceae</taxon>
        <taxon>Camelineae</taxon>
        <taxon>Arabidopsis</taxon>
    </lineage>
</organism>
<reference evidence="2" key="3">
    <citation type="journal article" date="2002" name="Genome Biol.">
        <title>Full-length messenger RNA sequences greatly improve genome annotation.</title>
        <authorList>
            <person name="Haas B.J."/>
            <person name="Volfovsky N."/>
            <person name="Town C.D."/>
            <person name="Troukhan M."/>
            <person name="Alexandrov N."/>
            <person name="Feldmann K.A."/>
            <person name="Flavell R.B."/>
            <person name="White O."/>
            <person name="Salzberg S.L."/>
        </authorList>
    </citation>
    <scope>NUCLEOTIDE SEQUENCE</scope>
</reference>